<reference evidence="2" key="1">
    <citation type="journal article" date="2013" name="Nature">
        <title>Draft genome of the wheat A-genome progenitor Triticum urartu.</title>
        <authorList>
            <person name="Ling H.Q."/>
            <person name="Zhao S."/>
            <person name="Liu D."/>
            <person name="Wang J."/>
            <person name="Sun H."/>
            <person name="Zhang C."/>
            <person name="Fan H."/>
            <person name="Li D."/>
            <person name="Dong L."/>
            <person name="Tao Y."/>
            <person name="Gao C."/>
            <person name="Wu H."/>
            <person name="Li Y."/>
            <person name="Cui Y."/>
            <person name="Guo X."/>
            <person name="Zheng S."/>
            <person name="Wang B."/>
            <person name="Yu K."/>
            <person name="Liang Q."/>
            <person name="Yang W."/>
            <person name="Lou X."/>
            <person name="Chen J."/>
            <person name="Feng M."/>
            <person name="Jian J."/>
            <person name="Zhang X."/>
            <person name="Luo G."/>
            <person name="Jiang Y."/>
            <person name="Liu J."/>
            <person name="Wang Z."/>
            <person name="Sha Y."/>
            <person name="Zhang B."/>
            <person name="Wu H."/>
            <person name="Tang D."/>
            <person name="Shen Q."/>
            <person name="Xue P."/>
            <person name="Zou S."/>
            <person name="Wang X."/>
            <person name="Liu X."/>
            <person name="Wang F."/>
            <person name="Yang Y."/>
            <person name="An X."/>
            <person name="Dong Z."/>
            <person name="Zhang K."/>
            <person name="Zhang X."/>
            <person name="Luo M.C."/>
            <person name="Dvorak J."/>
            <person name="Tong Y."/>
            <person name="Wang J."/>
            <person name="Yang H."/>
            <person name="Li Z."/>
            <person name="Wang D."/>
            <person name="Zhang A."/>
            <person name="Wang J."/>
        </authorList>
    </citation>
    <scope>NUCLEOTIDE SEQUENCE</scope>
</reference>
<dbReference type="STRING" id="4572.M7YN31"/>
<evidence type="ECO:0000256" key="1">
    <source>
        <dbReference type="SAM" id="MobiDB-lite"/>
    </source>
</evidence>
<feature type="region of interest" description="Disordered" evidence="1">
    <location>
        <begin position="118"/>
        <end position="150"/>
    </location>
</feature>
<proteinExistence type="predicted"/>
<gene>
    <name evidence="2" type="ORF">TRIUR3_29841</name>
</gene>
<evidence type="ECO:0000313" key="2">
    <source>
        <dbReference type="EMBL" id="EMS51943.1"/>
    </source>
</evidence>
<feature type="compositionally biased region" description="Low complexity" evidence="1">
    <location>
        <begin position="42"/>
        <end position="57"/>
    </location>
</feature>
<feature type="region of interest" description="Disordered" evidence="1">
    <location>
        <begin position="1"/>
        <end position="57"/>
    </location>
</feature>
<organism evidence="2">
    <name type="scientific">Triticum urartu</name>
    <name type="common">Red wild einkorn</name>
    <name type="synonym">Crithodium urartu</name>
    <dbReference type="NCBI Taxonomy" id="4572"/>
    <lineage>
        <taxon>Eukaryota</taxon>
        <taxon>Viridiplantae</taxon>
        <taxon>Streptophyta</taxon>
        <taxon>Embryophyta</taxon>
        <taxon>Tracheophyta</taxon>
        <taxon>Spermatophyta</taxon>
        <taxon>Magnoliopsida</taxon>
        <taxon>Liliopsida</taxon>
        <taxon>Poales</taxon>
        <taxon>Poaceae</taxon>
        <taxon>BOP clade</taxon>
        <taxon>Pooideae</taxon>
        <taxon>Triticodae</taxon>
        <taxon>Triticeae</taxon>
        <taxon>Triticinae</taxon>
        <taxon>Triticum</taxon>
    </lineage>
</organism>
<dbReference type="AlphaFoldDB" id="M7YN31"/>
<protein>
    <submittedName>
        <fullName evidence="2">Uncharacterized protein</fullName>
    </submittedName>
</protein>
<feature type="compositionally biased region" description="Acidic residues" evidence="1">
    <location>
        <begin position="136"/>
        <end position="146"/>
    </location>
</feature>
<name>M7YN31_TRIUA</name>
<accession>M7YN31</accession>
<sequence length="177" mass="18214">MEIWDAMDLGGGSSRILSAEEDPHPSPPMQILLTPSSPPPTSAAALTPPSSPSSSTNLATVQGLGCCRVLFLRVVAAGGGSHDSIQSSPLIPPAGGQRALCFVVPHPSSRSWMPLLHRPPPSLPARSDAPAHLLPAEDDEGEDAEVGEGGGGGGMCPVAIRWPCVTCALKNKRGDME</sequence>
<dbReference type="EMBL" id="KD213443">
    <property type="protein sequence ID" value="EMS51943.1"/>
    <property type="molecule type" value="Genomic_DNA"/>
</dbReference>